<sequence length="128" mass="15027">MEISAKNRERNFNFDVEETEFLLQCISERVDTIENKKTDLKSMHAKSSSWNAIEEAFSINPNVKKRSKEQLFDKWRNLKVLYKTAQATITAEHFSGLKLMHFDKQGKRRFKMPKVLSMVILVEDCAKL</sequence>
<reference evidence="6" key="1">
    <citation type="submission" date="2022-11" db="UniProtKB">
        <authorList>
            <consortium name="WormBaseParasite"/>
        </authorList>
    </citation>
    <scope>IDENTIFICATION</scope>
</reference>
<dbReference type="PANTHER" id="PTHR21411:SF0">
    <property type="entry name" value="REGULATORY PROTEIN ZESTE"/>
    <property type="match status" value="1"/>
</dbReference>
<evidence type="ECO:0000256" key="1">
    <source>
        <dbReference type="ARBA" id="ARBA00011764"/>
    </source>
</evidence>
<dbReference type="PANTHER" id="PTHR21411">
    <property type="entry name" value="APONTIC"/>
    <property type="match status" value="1"/>
</dbReference>
<dbReference type="AlphaFoldDB" id="A0A915JPS1"/>
<keyword evidence="5" id="KW-1185">Reference proteome</keyword>
<comment type="function">
    <text evidence="3">Involved in transvection phenomena (= synapsis-dependent gene expression), where the synaptic pairing of chromosomes carrying genes with which zeste interacts influences the expression of these genes. Zeste binds to DNA and stimulates transcription from a nearby promoter.</text>
</comment>
<feature type="domain" description="Myb/SANT-like DNA-binding" evidence="4">
    <location>
        <begin position="10"/>
        <end position="84"/>
    </location>
</feature>
<name>A0A915JPS1_ROMCU</name>
<accession>A0A915JPS1</accession>
<comment type="subunit">
    <text evidence="1">Self-associates forming complexes of several hundred monomers.</text>
</comment>
<evidence type="ECO:0000259" key="4">
    <source>
        <dbReference type="Pfam" id="PF13873"/>
    </source>
</evidence>
<evidence type="ECO:0000256" key="2">
    <source>
        <dbReference type="ARBA" id="ARBA00016807"/>
    </source>
</evidence>
<evidence type="ECO:0000256" key="3">
    <source>
        <dbReference type="ARBA" id="ARBA00025466"/>
    </source>
</evidence>
<evidence type="ECO:0000313" key="5">
    <source>
        <dbReference type="Proteomes" id="UP000887565"/>
    </source>
</evidence>
<dbReference type="Proteomes" id="UP000887565">
    <property type="component" value="Unplaced"/>
</dbReference>
<dbReference type="InterPro" id="IPR028002">
    <property type="entry name" value="Myb_DNA-bind_5"/>
</dbReference>
<proteinExistence type="predicted"/>
<organism evidence="5 6">
    <name type="scientific">Romanomermis culicivorax</name>
    <name type="common">Nematode worm</name>
    <dbReference type="NCBI Taxonomy" id="13658"/>
    <lineage>
        <taxon>Eukaryota</taxon>
        <taxon>Metazoa</taxon>
        <taxon>Ecdysozoa</taxon>
        <taxon>Nematoda</taxon>
        <taxon>Enoplea</taxon>
        <taxon>Dorylaimia</taxon>
        <taxon>Mermithida</taxon>
        <taxon>Mermithoidea</taxon>
        <taxon>Mermithidae</taxon>
        <taxon>Romanomermis</taxon>
    </lineage>
</organism>
<protein>
    <recommendedName>
        <fullName evidence="2">Regulatory protein zeste</fullName>
    </recommendedName>
</protein>
<evidence type="ECO:0000313" key="6">
    <source>
        <dbReference type="WBParaSite" id="nRc.2.0.1.t28210-RA"/>
    </source>
</evidence>
<dbReference type="Pfam" id="PF13873">
    <property type="entry name" value="Myb_DNA-bind_5"/>
    <property type="match status" value="1"/>
</dbReference>
<dbReference type="WBParaSite" id="nRc.2.0.1.t28210-RA">
    <property type="protein sequence ID" value="nRc.2.0.1.t28210-RA"/>
    <property type="gene ID" value="nRc.2.0.1.g28210"/>
</dbReference>